<dbReference type="AlphaFoldDB" id="A0AAD1XVL4"/>
<proteinExistence type="predicted"/>
<feature type="compositionally biased region" description="Basic and acidic residues" evidence="1">
    <location>
        <begin position="747"/>
        <end position="767"/>
    </location>
</feature>
<dbReference type="EMBL" id="CAMPGE010020891">
    <property type="protein sequence ID" value="CAI2379075.1"/>
    <property type="molecule type" value="Genomic_DNA"/>
</dbReference>
<accession>A0AAD1XVL4</accession>
<name>A0AAD1XVL4_EUPCR</name>
<evidence type="ECO:0000313" key="3">
    <source>
        <dbReference type="Proteomes" id="UP001295684"/>
    </source>
</evidence>
<sequence length="1040" mass="121934">METHLRTFIQNNFCGCENKECKSSLSSEVVKLMREEELNKETVKSLISITRGAPKGPRMINVIYSMVHHVSNKKLDKSFFDDLAEFFIISYIKCDEEGKQALHQDMIQFIKLMEDKEKEFNLDDIDITYCMVHLIARRVYTKSENGLKEFNPEDSESYKSFLKRNLKKIDTHLKSKIDGDLTYWNALKGKKKYIRFASLLSLFTFRMLNICTIEADEKNELCSNLLRRVCHLSICAEKEDLYYPISALCSYFTKEAIDQEKIFSLSGSRTMYKRMKIFGKQCMMKWETFIHSLEKKKDENHSITMNMILITIQKVAVQNCDIDAIIKSTRILQDIYNMQISKHKNQHLGLYSQLMCCFLTNFRSLNEMQKEFFFRQMMKIQNILFVHKARAEVTAIYKNLYSQKETSKNFVSLKGIASKSETNYGKPILENFLLNSDIMEDPKLIVILYKMLVPYIAILESSGIKFIKKLREFRLVSWNKDGKLEFCQKRLKKEDSTSNWKDEILNLCVKNSDFWNTSKGPILISIIEFMYGLVKGEISGCIRSLTLLVNLFPEVEENLLPALKEVIEEESKKEGGSNYIYTNFMIRSFKYFKESNRELKEDELFQVLFQHMEDLIRQKDMAKWIPDFMSVWIELMNRNKVDMIIEEARFNSTIQVLSNYDDFRSINNAFPFTFISFAIMKAQKSECKLQDFFKHYYKKLISLISGDDRDQLKFPTLKNRVKSGKLPESKLAKEGSKPVIDINQGAEESKEQPMGEESKDSSHSKEAQRRREIILEKHFTQLKNNAMIKYGRIRNFIENIFVSMHPLIYLINSDVSEEDVKASDRYTVFKPKYCNECGEDLETKSYFSLTSDCEHCLYSNSNLIIPEHIQNSVSWYENKYYLRETTEICIPVDSFTKISSSQKKSLKKMILKLLGEIFHTFIEAVEEEEYRDFFFKQEACLKRLKTPKDFFPIVLTKSVSCALQIYLKIKSEEIFKVPEDLTEAVRKIENISERLASSFKMIQNTIQDIKFTLKAEELFQEFESLDFGEAKEENGAAKDN</sequence>
<keyword evidence="3" id="KW-1185">Reference proteome</keyword>
<organism evidence="2 3">
    <name type="scientific">Euplotes crassus</name>
    <dbReference type="NCBI Taxonomy" id="5936"/>
    <lineage>
        <taxon>Eukaryota</taxon>
        <taxon>Sar</taxon>
        <taxon>Alveolata</taxon>
        <taxon>Ciliophora</taxon>
        <taxon>Intramacronucleata</taxon>
        <taxon>Spirotrichea</taxon>
        <taxon>Hypotrichia</taxon>
        <taxon>Euplotida</taxon>
        <taxon>Euplotidae</taxon>
        <taxon>Moneuplotes</taxon>
    </lineage>
</organism>
<reference evidence="2" key="1">
    <citation type="submission" date="2023-07" db="EMBL/GenBank/DDBJ databases">
        <authorList>
            <consortium name="AG Swart"/>
            <person name="Singh M."/>
            <person name="Singh A."/>
            <person name="Seah K."/>
            <person name="Emmerich C."/>
        </authorList>
    </citation>
    <scope>NUCLEOTIDE SEQUENCE</scope>
    <source>
        <strain evidence="2">DP1</strain>
    </source>
</reference>
<comment type="caution">
    <text evidence="2">The sequence shown here is derived from an EMBL/GenBank/DDBJ whole genome shotgun (WGS) entry which is preliminary data.</text>
</comment>
<evidence type="ECO:0000313" key="2">
    <source>
        <dbReference type="EMBL" id="CAI2379075.1"/>
    </source>
</evidence>
<gene>
    <name evidence="2" type="ORF">ECRASSUSDP1_LOCUS20483</name>
</gene>
<feature type="region of interest" description="Disordered" evidence="1">
    <location>
        <begin position="728"/>
        <end position="767"/>
    </location>
</feature>
<evidence type="ECO:0000256" key="1">
    <source>
        <dbReference type="SAM" id="MobiDB-lite"/>
    </source>
</evidence>
<dbReference type="Proteomes" id="UP001295684">
    <property type="component" value="Unassembled WGS sequence"/>
</dbReference>
<protein>
    <submittedName>
        <fullName evidence="2">Uncharacterized protein</fullName>
    </submittedName>
</protein>